<gene>
    <name evidence="8" type="ORF">INT47_001315</name>
</gene>
<comment type="caution">
    <text evidence="8">The sequence shown here is derived from an EMBL/GenBank/DDBJ whole genome shotgun (WGS) entry which is preliminary data.</text>
</comment>
<dbReference type="InterPro" id="IPR014721">
    <property type="entry name" value="Ribsml_uS5_D2-typ_fold_subgr"/>
</dbReference>
<dbReference type="NCBIfam" id="TIGR00585">
    <property type="entry name" value="mutl"/>
    <property type="match status" value="1"/>
</dbReference>
<dbReference type="InterPro" id="IPR036890">
    <property type="entry name" value="HATPase_C_sf"/>
</dbReference>
<accession>A0A8H7QPY5</accession>
<comment type="similarity">
    <text evidence="2">Belongs to the DNA mismatch repair MutL/HexB family.</text>
</comment>
<dbReference type="InterPro" id="IPR020568">
    <property type="entry name" value="Ribosomal_Su5_D2-typ_SF"/>
</dbReference>
<evidence type="ECO:0000256" key="2">
    <source>
        <dbReference type="ARBA" id="ARBA00006082"/>
    </source>
</evidence>
<dbReference type="Gene3D" id="3.30.565.10">
    <property type="entry name" value="Histidine kinase-like ATPase, C-terminal domain"/>
    <property type="match status" value="1"/>
</dbReference>
<sequence length="644" mass="71905">MSTIPSVKKLNQTVVNRIAAGEVIQRPANAVKELLENSIDAGSTRIEILVKEGGLKLLQIQDNGHGIRKEDMDIVCERFTTSKLASFSDLSSIATHGFRGEALASISHVAHVTITTKTNSSPCAYRALYADGKLVPAKPGQSPDPKPCAGNNGTQITAEDLFFNTPSRLKALKSPSNEYNRILDIVTRYAVHNSGISFTCIKQGAKSSDIQTSMDASRIDTIRRLYGAVASELLPIEKSFDDLGFKANGLISNANYNMKSMTLLLFINHRAVESSAIKRAIQTVYASLLPKDAHPFIYLSLEIDPKNVDVNVHPTKNEVHFLDQDRIINTLIDAFQTALEDANHSRTFYVQTTLPGASGPSEQDEEDKQVTGNKPVGNKPVAEYRYVRTDSTATTLDAFLKKPSNDDMDVDMDEGRVHVNLGSIHTLRKAIAKEENQDDTFALIQHEQNIYMVNYNVASEELFYQVIMGQFQNMGKIELNPTSIKELILIAITLEEAKGNLPNDIKSPDDIAESISELIISKRDMLKEYFSLEITDQGNLIVLPMVIRDYVPCMDKLPLLFLRLGTEVDWETEIGCFDSLSRELAMFYSLDAPLNKSNKDEYRWKVQHLVFPAFKTHFAAPIKLKPYVTQVANLTDLYKIFERC</sequence>
<reference evidence="8" key="1">
    <citation type="submission" date="2020-12" db="EMBL/GenBank/DDBJ databases">
        <title>Metabolic potential, ecology and presence of endohyphal bacteria is reflected in genomic diversity of Mucoromycotina.</title>
        <authorList>
            <person name="Muszewska A."/>
            <person name="Okrasinska A."/>
            <person name="Steczkiewicz K."/>
            <person name="Drgas O."/>
            <person name="Orlowska M."/>
            <person name="Perlinska-Lenart U."/>
            <person name="Aleksandrzak-Piekarczyk T."/>
            <person name="Szatraj K."/>
            <person name="Zielenkiewicz U."/>
            <person name="Pilsyk S."/>
            <person name="Malc E."/>
            <person name="Mieczkowski P."/>
            <person name="Kruszewska J.S."/>
            <person name="Biernat P."/>
            <person name="Pawlowska J."/>
        </authorList>
    </citation>
    <scope>NUCLEOTIDE SEQUENCE</scope>
    <source>
        <strain evidence="8">WA0000017839</strain>
    </source>
</reference>
<dbReference type="InterPro" id="IPR002099">
    <property type="entry name" value="MutL/Mlh/PMS"/>
</dbReference>
<dbReference type="GO" id="GO:0140664">
    <property type="term" value="F:ATP-dependent DNA damage sensor activity"/>
    <property type="evidence" value="ECO:0007669"/>
    <property type="project" value="InterPro"/>
</dbReference>
<protein>
    <recommendedName>
        <fullName evidence="7">DNA mismatch repair protein S5 domain-containing protein</fullName>
    </recommendedName>
</protein>
<organism evidence="8 9">
    <name type="scientific">Mucor saturninus</name>
    <dbReference type="NCBI Taxonomy" id="64648"/>
    <lineage>
        <taxon>Eukaryota</taxon>
        <taxon>Fungi</taxon>
        <taxon>Fungi incertae sedis</taxon>
        <taxon>Mucoromycota</taxon>
        <taxon>Mucoromycotina</taxon>
        <taxon>Mucoromycetes</taxon>
        <taxon>Mucorales</taxon>
        <taxon>Mucorineae</taxon>
        <taxon>Mucoraceae</taxon>
        <taxon>Mucor</taxon>
    </lineage>
</organism>
<evidence type="ECO:0000259" key="7">
    <source>
        <dbReference type="SMART" id="SM01340"/>
    </source>
</evidence>
<dbReference type="EMBL" id="JAEPRD010000167">
    <property type="protein sequence ID" value="KAG2195568.1"/>
    <property type="molecule type" value="Genomic_DNA"/>
</dbReference>
<dbReference type="GO" id="GO:0030983">
    <property type="term" value="F:mismatched DNA binding"/>
    <property type="evidence" value="ECO:0007669"/>
    <property type="project" value="InterPro"/>
</dbReference>
<dbReference type="GO" id="GO:0032389">
    <property type="term" value="C:MutLalpha complex"/>
    <property type="evidence" value="ECO:0007669"/>
    <property type="project" value="TreeGrafter"/>
</dbReference>
<feature type="region of interest" description="Disordered" evidence="6">
    <location>
        <begin position="353"/>
        <end position="377"/>
    </location>
</feature>
<dbReference type="SMART" id="SM01340">
    <property type="entry name" value="DNA_mis_repair"/>
    <property type="match status" value="1"/>
</dbReference>
<evidence type="ECO:0000256" key="3">
    <source>
        <dbReference type="ARBA" id="ARBA00022763"/>
    </source>
</evidence>
<dbReference type="InterPro" id="IPR032189">
    <property type="entry name" value="Mlh1_C"/>
</dbReference>
<dbReference type="InterPro" id="IPR038973">
    <property type="entry name" value="MutL/Mlh/Pms-like"/>
</dbReference>
<evidence type="ECO:0000256" key="4">
    <source>
        <dbReference type="ARBA" id="ARBA00023204"/>
    </source>
</evidence>
<evidence type="ECO:0000256" key="6">
    <source>
        <dbReference type="SAM" id="MobiDB-lite"/>
    </source>
</evidence>
<dbReference type="FunFam" id="3.30.230.10:FF:000014">
    <property type="entry name" value="DNA mismatch repair protein Mlh1"/>
    <property type="match status" value="1"/>
</dbReference>
<dbReference type="GO" id="GO:0006298">
    <property type="term" value="P:mismatch repair"/>
    <property type="evidence" value="ECO:0007669"/>
    <property type="project" value="InterPro"/>
</dbReference>
<keyword evidence="3" id="KW-0227">DNA damage</keyword>
<evidence type="ECO:0000256" key="1">
    <source>
        <dbReference type="ARBA" id="ARBA00004123"/>
    </source>
</evidence>
<feature type="domain" description="DNA mismatch repair protein S5" evidence="7">
    <location>
        <begin position="222"/>
        <end position="340"/>
    </location>
</feature>
<dbReference type="SUPFAM" id="SSF55874">
    <property type="entry name" value="ATPase domain of HSP90 chaperone/DNA topoisomerase II/histidine kinase"/>
    <property type="match status" value="1"/>
</dbReference>
<dbReference type="Pfam" id="PF13589">
    <property type="entry name" value="HATPase_c_3"/>
    <property type="match status" value="1"/>
</dbReference>
<dbReference type="InterPro" id="IPR013507">
    <property type="entry name" value="DNA_mismatch_S5_2-like"/>
</dbReference>
<evidence type="ECO:0000313" key="9">
    <source>
        <dbReference type="Proteomes" id="UP000603453"/>
    </source>
</evidence>
<dbReference type="Gene3D" id="3.30.230.10">
    <property type="match status" value="1"/>
</dbReference>
<keyword evidence="9" id="KW-1185">Reference proteome</keyword>
<evidence type="ECO:0000313" key="8">
    <source>
        <dbReference type="EMBL" id="KAG2195568.1"/>
    </source>
</evidence>
<dbReference type="InterPro" id="IPR014762">
    <property type="entry name" value="DNA_mismatch_repair_CS"/>
</dbReference>
<dbReference type="SUPFAM" id="SSF54211">
    <property type="entry name" value="Ribosomal protein S5 domain 2-like"/>
    <property type="match status" value="1"/>
</dbReference>
<dbReference type="Pfam" id="PF16413">
    <property type="entry name" value="Mlh1_C"/>
    <property type="match status" value="1"/>
</dbReference>
<keyword evidence="5" id="KW-0539">Nucleus</keyword>
<dbReference type="GO" id="GO:0016887">
    <property type="term" value="F:ATP hydrolysis activity"/>
    <property type="evidence" value="ECO:0007669"/>
    <property type="project" value="InterPro"/>
</dbReference>
<dbReference type="PROSITE" id="PS00058">
    <property type="entry name" value="DNA_MISMATCH_REPAIR_1"/>
    <property type="match status" value="1"/>
</dbReference>
<dbReference type="PANTHER" id="PTHR10073">
    <property type="entry name" value="DNA MISMATCH REPAIR PROTEIN MLH, PMS, MUTL"/>
    <property type="match status" value="1"/>
</dbReference>
<comment type="subcellular location">
    <subcellularLocation>
        <location evidence="1">Nucleus</location>
    </subcellularLocation>
</comment>
<keyword evidence="4" id="KW-0234">DNA repair</keyword>
<dbReference type="Pfam" id="PF01119">
    <property type="entry name" value="DNA_mis_repair"/>
    <property type="match status" value="1"/>
</dbReference>
<dbReference type="CDD" id="cd16926">
    <property type="entry name" value="HATPase_MutL-MLH-PMS-like"/>
    <property type="match status" value="1"/>
</dbReference>
<dbReference type="PANTHER" id="PTHR10073:SF12">
    <property type="entry name" value="DNA MISMATCH REPAIR PROTEIN MLH1"/>
    <property type="match status" value="1"/>
</dbReference>
<dbReference type="AlphaFoldDB" id="A0A8H7QPY5"/>
<proteinExistence type="inferred from homology"/>
<name>A0A8H7QPY5_9FUNG</name>
<dbReference type="FunFam" id="3.30.565.10:FF:000109">
    <property type="entry name" value="Related to MLH1-DNA mismatch repair protein"/>
    <property type="match status" value="1"/>
</dbReference>
<dbReference type="OrthoDB" id="10263226at2759"/>
<evidence type="ECO:0000256" key="5">
    <source>
        <dbReference type="ARBA" id="ARBA00023242"/>
    </source>
</evidence>
<dbReference type="GO" id="GO:0005524">
    <property type="term" value="F:ATP binding"/>
    <property type="evidence" value="ECO:0007669"/>
    <property type="project" value="InterPro"/>
</dbReference>
<dbReference type="Proteomes" id="UP000603453">
    <property type="component" value="Unassembled WGS sequence"/>
</dbReference>